<evidence type="ECO:0000313" key="2">
    <source>
        <dbReference type="Proteomes" id="UP001148629"/>
    </source>
</evidence>
<sequence>MGPLETCRAAINKTPHDIVVKERLIPQPVLMQMLFLIASLYLGSIALAHHPLGRARNGSYYGVSNERYGVEYFLGIPFAQPPDGDLRLRLPQSLNTSWHGARNATEYGYACVGYGDDTVIAADNQVSEDCLTLNIIRPAGITDCSKLPVLVWIYGGGFFAGASRDQRYNLTFIVEHSVRIGKPIMAVSMNYRLAGYGFLYSEDIVKEGLANLGLRDQRLALHWIQENIAGFGGDPSSVTIWGESAGAISVGYHLRAFDGRDDRLFHRAIADSGAPVGLGVGGLHAAAAKEVYHNVTTAVECNKSRDQLQCLRAVSTQKLTDAINASLSIPEGGPLAYSPLVDGDFVTRSGVRQLEDGAFVKVPYIIGDNTDEGTSFSPFSINTEEELRKYLSTYQFSKKDLSMLLNLYPSGSPDLILQGLEPWNATIGAEWSRISTIIGDLMFILTRHVSTQAWAKNTDTPLYVYRFNATPNGVPDVWSATHFMEAPWFFHNTEGAGFLNISPPWLGPNPFDNLPDAAFALADTIGTMLVSFVHTGNPNKFSRSSTKWPRFEADSQKRIVFTNNFTTLVELDNIRAKQRDWIECLPLKELVPLPNSVGTGIVRASLGGPFHDALVNVAFIHLLTSLVLLDPVISRFTGTPSSRGPDNNKTQEGLHVRPA</sequence>
<name>A0ACC1SHC2_9HYPO</name>
<keyword evidence="2" id="KW-1185">Reference proteome</keyword>
<dbReference type="EMBL" id="JANRMS010000436">
    <property type="protein sequence ID" value="KAJ3539891.1"/>
    <property type="molecule type" value="Genomic_DNA"/>
</dbReference>
<protein>
    <submittedName>
        <fullName evidence="1">Uncharacterized protein</fullName>
    </submittedName>
</protein>
<organism evidence="1 2">
    <name type="scientific">Fusarium decemcellulare</name>
    <dbReference type="NCBI Taxonomy" id="57161"/>
    <lineage>
        <taxon>Eukaryota</taxon>
        <taxon>Fungi</taxon>
        <taxon>Dikarya</taxon>
        <taxon>Ascomycota</taxon>
        <taxon>Pezizomycotina</taxon>
        <taxon>Sordariomycetes</taxon>
        <taxon>Hypocreomycetidae</taxon>
        <taxon>Hypocreales</taxon>
        <taxon>Nectriaceae</taxon>
        <taxon>Fusarium</taxon>
        <taxon>Fusarium decemcellulare species complex</taxon>
    </lineage>
</organism>
<comment type="caution">
    <text evidence="1">The sequence shown here is derived from an EMBL/GenBank/DDBJ whole genome shotgun (WGS) entry which is preliminary data.</text>
</comment>
<dbReference type="Proteomes" id="UP001148629">
    <property type="component" value="Unassembled WGS sequence"/>
</dbReference>
<accession>A0ACC1SHC2</accession>
<proteinExistence type="predicted"/>
<reference evidence="1" key="1">
    <citation type="submission" date="2022-08" db="EMBL/GenBank/DDBJ databases">
        <title>Genome Sequence of Fusarium decemcellulare.</title>
        <authorList>
            <person name="Buettner E."/>
        </authorList>
    </citation>
    <scope>NUCLEOTIDE SEQUENCE</scope>
    <source>
        <strain evidence="1">Babe19</strain>
    </source>
</reference>
<gene>
    <name evidence="1" type="ORF">NM208_g5305</name>
</gene>
<evidence type="ECO:0000313" key="1">
    <source>
        <dbReference type="EMBL" id="KAJ3539891.1"/>
    </source>
</evidence>